<feature type="region of interest" description="Disordered" evidence="1">
    <location>
        <begin position="54"/>
        <end position="96"/>
    </location>
</feature>
<feature type="compositionally biased region" description="Low complexity" evidence="1">
    <location>
        <begin position="61"/>
        <end position="77"/>
    </location>
</feature>
<dbReference type="SUPFAM" id="SSF50978">
    <property type="entry name" value="WD40 repeat-like"/>
    <property type="match status" value="1"/>
</dbReference>
<dbReference type="InterPro" id="IPR015943">
    <property type="entry name" value="WD40/YVTN_repeat-like_dom_sf"/>
</dbReference>
<sequence length="529" mass="56359">LPPLDAFLKSPSVSGSFNRSSMVSDMGITDLDESYFTTIDVDEDGEVDDDAFFDVSGEMGGQSSLSPQSSSAPPMLADVGEPDNKGTAPRSSSPVLQEDEFPIYTVAPTVLANLPSSFEIRRNTQVASSLASRQAADSNTSDDETAVQQCIALSPLGTCLLFSDSPGPSSPTAAAAVTASNEMILRPQQINENSSSVSLTSTEQKPIPLTIYSILAQSQAKFTLVKSRELLLPSQRGDRVAQVTVATASISFDDSLLIASLSNGRLWIFSLDEIGWVACIASSIPLKANPLYSALMSARTPRPRPECSPLDTTTVSYCDPKLLDCALTDGKVAKNCIFIRWPNQSRVPVNPGGWTPPDDPLVAASIDNLVLVWAFENKLPENVESLQNPETIVAASRVQFCLPCPPSTTITTLDSQPFGNFCLIAAGLNTGRAIIWSLPERCKIFDVCAHGTSVSSIRLSPHGFCRSPAATPTTSPAGSSHTFDLVAITTAAEDGVVKAWEFHWPSSKEPQSTVGPLVSFSICILSDFS</sequence>
<reference evidence="2" key="1">
    <citation type="submission" date="2017-02" db="UniProtKB">
        <authorList>
            <consortium name="WormBaseParasite"/>
        </authorList>
    </citation>
    <scope>IDENTIFICATION</scope>
</reference>
<evidence type="ECO:0000256" key="1">
    <source>
        <dbReference type="SAM" id="MobiDB-lite"/>
    </source>
</evidence>
<name>A0A0R3WNZ5_HYDTA</name>
<dbReference type="InterPro" id="IPR036322">
    <property type="entry name" value="WD40_repeat_dom_sf"/>
</dbReference>
<dbReference type="AlphaFoldDB" id="A0A0R3WNZ5"/>
<dbReference type="Gene3D" id="2.130.10.10">
    <property type="entry name" value="YVTN repeat-like/Quinoprotein amine dehydrogenase"/>
    <property type="match status" value="1"/>
</dbReference>
<protein>
    <submittedName>
        <fullName evidence="2">WD_REPEATS_REGION domain-containing protein</fullName>
    </submittedName>
</protein>
<accession>A0A0R3WNZ5</accession>
<organism evidence="2">
    <name type="scientific">Hydatigena taeniaeformis</name>
    <name type="common">Feline tapeworm</name>
    <name type="synonym">Taenia taeniaeformis</name>
    <dbReference type="NCBI Taxonomy" id="6205"/>
    <lineage>
        <taxon>Eukaryota</taxon>
        <taxon>Metazoa</taxon>
        <taxon>Spiralia</taxon>
        <taxon>Lophotrochozoa</taxon>
        <taxon>Platyhelminthes</taxon>
        <taxon>Cestoda</taxon>
        <taxon>Eucestoda</taxon>
        <taxon>Cyclophyllidea</taxon>
        <taxon>Taeniidae</taxon>
        <taxon>Hydatigera</taxon>
    </lineage>
</organism>
<evidence type="ECO:0000313" key="2">
    <source>
        <dbReference type="WBParaSite" id="TTAC_0000248301-mRNA-1"/>
    </source>
</evidence>
<feature type="compositionally biased region" description="Polar residues" evidence="1">
    <location>
        <begin position="11"/>
        <end position="22"/>
    </location>
</feature>
<feature type="region of interest" description="Disordered" evidence="1">
    <location>
        <begin position="1"/>
        <end position="22"/>
    </location>
</feature>
<dbReference type="STRING" id="6205.A0A0R3WNZ5"/>
<proteinExistence type="predicted"/>
<dbReference type="WBParaSite" id="TTAC_0000248301-mRNA-1">
    <property type="protein sequence ID" value="TTAC_0000248301-mRNA-1"/>
    <property type="gene ID" value="TTAC_0000248301"/>
</dbReference>